<feature type="non-terminal residue" evidence="2">
    <location>
        <position position="70"/>
    </location>
</feature>
<dbReference type="PROSITE" id="PS51465">
    <property type="entry name" value="KAZAL_2"/>
    <property type="match status" value="1"/>
</dbReference>
<dbReference type="CDD" id="cd00104">
    <property type="entry name" value="KAZAL_FS"/>
    <property type="match status" value="1"/>
</dbReference>
<dbReference type="SMART" id="SM00280">
    <property type="entry name" value="KAZAL"/>
    <property type="match status" value="1"/>
</dbReference>
<protein>
    <recommendedName>
        <fullName evidence="1">Kazal-like domain-containing protein</fullName>
    </recommendedName>
</protein>
<feature type="domain" description="Kazal-like" evidence="1">
    <location>
        <begin position="10"/>
        <end position="64"/>
    </location>
</feature>
<comment type="caution">
    <text evidence="2">The sequence shown here is derived from an EMBL/GenBank/DDBJ whole genome shotgun (WGS) entry which is preliminary data.</text>
</comment>
<dbReference type="InterPro" id="IPR036058">
    <property type="entry name" value="Kazal_dom_sf"/>
</dbReference>
<name>A0ABD0NDU4_CIRMR</name>
<evidence type="ECO:0000313" key="2">
    <source>
        <dbReference type="EMBL" id="KAL0160205.1"/>
    </source>
</evidence>
<reference evidence="2 3" key="1">
    <citation type="submission" date="2024-05" db="EMBL/GenBank/DDBJ databases">
        <title>Genome sequencing and assembly of Indian major carp, Cirrhinus mrigala (Hamilton, 1822).</title>
        <authorList>
            <person name="Mohindra V."/>
            <person name="Chowdhury L.M."/>
            <person name="Lal K."/>
            <person name="Jena J.K."/>
        </authorList>
    </citation>
    <scope>NUCLEOTIDE SEQUENCE [LARGE SCALE GENOMIC DNA]</scope>
    <source>
        <strain evidence="2">CM1030</strain>
        <tissue evidence="2">Blood</tissue>
    </source>
</reference>
<dbReference type="InterPro" id="IPR002350">
    <property type="entry name" value="Kazal_dom"/>
</dbReference>
<dbReference type="Proteomes" id="UP001529510">
    <property type="component" value="Unassembled WGS sequence"/>
</dbReference>
<dbReference type="SUPFAM" id="SSF100895">
    <property type="entry name" value="Kazal-type serine protease inhibitors"/>
    <property type="match status" value="1"/>
</dbReference>
<dbReference type="Gene3D" id="3.30.60.30">
    <property type="match status" value="1"/>
</dbReference>
<keyword evidence="3" id="KW-1185">Reference proteome</keyword>
<feature type="non-terminal residue" evidence="2">
    <location>
        <position position="1"/>
    </location>
</feature>
<evidence type="ECO:0000259" key="1">
    <source>
        <dbReference type="PROSITE" id="PS51465"/>
    </source>
</evidence>
<dbReference type="EMBL" id="JAMKFB020000022">
    <property type="protein sequence ID" value="KAL0160205.1"/>
    <property type="molecule type" value="Genomic_DNA"/>
</dbReference>
<evidence type="ECO:0000313" key="3">
    <source>
        <dbReference type="Proteomes" id="UP001529510"/>
    </source>
</evidence>
<dbReference type="Pfam" id="PF07648">
    <property type="entry name" value="Kazal_2"/>
    <property type="match status" value="1"/>
</dbReference>
<proteinExistence type="predicted"/>
<dbReference type="AlphaFoldDB" id="A0ABD0NDU4"/>
<gene>
    <name evidence="2" type="ORF">M9458_043930</name>
</gene>
<organism evidence="2 3">
    <name type="scientific">Cirrhinus mrigala</name>
    <name type="common">Mrigala</name>
    <dbReference type="NCBI Taxonomy" id="683832"/>
    <lineage>
        <taxon>Eukaryota</taxon>
        <taxon>Metazoa</taxon>
        <taxon>Chordata</taxon>
        <taxon>Craniata</taxon>
        <taxon>Vertebrata</taxon>
        <taxon>Euteleostomi</taxon>
        <taxon>Actinopterygii</taxon>
        <taxon>Neopterygii</taxon>
        <taxon>Teleostei</taxon>
        <taxon>Ostariophysi</taxon>
        <taxon>Cypriniformes</taxon>
        <taxon>Cyprinidae</taxon>
        <taxon>Labeoninae</taxon>
        <taxon>Labeonini</taxon>
        <taxon>Cirrhinus</taxon>
    </lineage>
</organism>
<accession>A0ABD0NDU4</accession>
<sequence>CNNIFDCPEEENYERCTCYRDCGYDGEPVCGSDGQIYQNQCQMEVCACRNGTRIEQMPFSDCPSSATSLD</sequence>